<keyword evidence="1" id="KW-1133">Transmembrane helix</keyword>
<keyword evidence="1" id="KW-0812">Transmembrane</keyword>
<dbReference type="Proteomes" id="UP000054988">
    <property type="component" value="Unassembled WGS sequence"/>
</dbReference>
<sequence length="102" mass="11164">MTSAAAAAPAPAPASTPAAEFENKYDEEQGTMVLAPEKKSYMQWLKEEVDPKECTAPLAAFCFMTGFMDAISFSAVFVWCGFQTGNFVQVRLPKSCHQIAKF</sequence>
<gene>
    <name evidence="2" type="ORF">WG66_10112</name>
</gene>
<comment type="caution">
    <text evidence="2">The sequence shown here is derived from an EMBL/GenBank/DDBJ whole genome shotgun (WGS) entry which is preliminary data.</text>
</comment>
<evidence type="ECO:0000313" key="3">
    <source>
        <dbReference type="Proteomes" id="UP000054988"/>
    </source>
</evidence>
<proteinExistence type="predicted"/>
<dbReference type="AlphaFoldDB" id="A0A0W0FLY0"/>
<dbReference type="InterPro" id="IPR010699">
    <property type="entry name" value="DUF1275"/>
</dbReference>
<reference evidence="2 3" key="1">
    <citation type="submission" date="2015-12" db="EMBL/GenBank/DDBJ databases">
        <title>Draft genome sequence of Moniliophthora roreri, the causal agent of frosty pod rot of cacao.</title>
        <authorList>
            <person name="Aime M.C."/>
            <person name="Diaz-Valderrama J.R."/>
            <person name="Kijpornyongpan T."/>
            <person name="Phillips-Mora W."/>
        </authorList>
    </citation>
    <scope>NUCLEOTIDE SEQUENCE [LARGE SCALE GENOMIC DNA]</scope>
    <source>
        <strain evidence="2 3">MCA 2952</strain>
    </source>
</reference>
<name>A0A0W0FLY0_MONRR</name>
<evidence type="ECO:0000313" key="2">
    <source>
        <dbReference type="EMBL" id="KTB37301.1"/>
    </source>
</evidence>
<dbReference type="Pfam" id="PF06912">
    <property type="entry name" value="DUF1275"/>
    <property type="match status" value="1"/>
</dbReference>
<keyword evidence="1" id="KW-0472">Membrane</keyword>
<organism evidence="2 3">
    <name type="scientific">Moniliophthora roreri</name>
    <name type="common">Frosty pod rot fungus</name>
    <name type="synonym">Monilia roreri</name>
    <dbReference type="NCBI Taxonomy" id="221103"/>
    <lineage>
        <taxon>Eukaryota</taxon>
        <taxon>Fungi</taxon>
        <taxon>Dikarya</taxon>
        <taxon>Basidiomycota</taxon>
        <taxon>Agaricomycotina</taxon>
        <taxon>Agaricomycetes</taxon>
        <taxon>Agaricomycetidae</taxon>
        <taxon>Agaricales</taxon>
        <taxon>Marasmiineae</taxon>
        <taxon>Marasmiaceae</taxon>
        <taxon>Moniliophthora</taxon>
    </lineage>
</organism>
<feature type="transmembrane region" description="Helical" evidence="1">
    <location>
        <begin position="58"/>
        <end position="82"/>
    </location>
</feature>
<evidence type="ECO:0000256" key="1">
    <source>
        <dbReference type="SAM" id="Phobius"/>
    </source>
</evidence>
<protein>
    <submittedName>
        <fullName evidence="2">Uncharacterized protein</fullName>
    </submittedName>
</protein>
<accession>A0A0W0FLY0</accession>
<dbReference type="EMBL" id="LATX01001857">
    <property type="protein sequence ID" value="KTB37301.1"/>
    <property type="molecule type" value="Genomic_DNA"/>
</dbReference>